<proteinExistence type="predicted"/>
<dbReference type="Proteomes" id="UP000000560">
    <property type="component" value="Chromosome III"/>
</dbReference>
<reference evidence="2" key="2">
    <citation type="journal article" date="2009" name="Fungal Genet. Biol.">
        <title>The 2008 update of the Aspergillus nidulans genome annotation: a community effort.</title>
        <authorList>
            <person name="Wortman J.R."/>
            <person name="Gilsenan J.M."/>
            <person name="Joardar V."/>
            <person name="Deegan J."/>
            <person name="Clutterbuck J."/>
            <person name="Andersen M.R."/>
            <person name="Archer D."/>
            <person name="Bencina M."/>
            <person name="Braus G."/>
            <person name="Coutinho P."/>
            <person name="von Dohren H."/>
            <person name="Doonan J."/>
            <person name="Driessen A.J."/>
            <person name="Durek P."/>
            <person name="Espeso E."/>
            <person name="Fekete E."/>
            <person name="Flipphi M."/>
            <person name="Estrada C.G."/>
            <person name="Geysens S."/>
            <person name="Goldman G."/>
            <person name="de Groot P.W."/>
            <person name="Hansen K."/>
            <person name="Harris S.D."/>
            <person name="Heinekamp T."/>
            <person name="Helmstaedt K."/>
            <person name="Henrissat B."/>
            <person name="Hofmann G."/>
            <person name="Homan T."/>
            <person name="Horio T."/>
            <person name="Horiuchi H."/>
            <person name="James S."/>
            <person name="Jones M."/>
            <person name="Karaffa L."/>
            <person name="Karanyi Z."/>
            <person name="Kato M."/>
            <person name="Keller N."/>
            <person name="Kelly D.E."/>
            <person name="Kiel J.A."/>
            <person name="Kim J.M."/>
            <person name="van der Klei I.J."/>
            <person name="Klis F.M."/>
            <person name="Kovalchuk A."/>
            <person name="Krasevec N."/>
            <person name="Kubicek C.P."/>
            <person name="Liu B."/>
            <person name="Maccabe A."/>
            <person name="Meyer V."/>
            <person name="Mirabito P."/>
            <person name="Miskei M."/>
            <person name="Mos M."/>
            <person name="Mullins J."/>
            <person name="Nelson D.R."/>
            <person name="Nielsen J."/>
            <person name="Oakley B.R."/>
            <person name="Osmani S.A."/>
            <person name="Pakula T."/>
            <person name="Paszewski A."/>
            <person name="Paulsen I."/>
            <person name="Pilsyk S."/>
            <person name="Pocsi I."/>
            <person name="Punt P.J."/>
            <person name="Ram A.F."/>
            <person name="Ren Q."/>
            <person name="Robellet X."/>
            <person name="Robson G."/>
            <person name="Seiboth B."/>
            <person name="van Solingen P."/>
            <person name="Specht T."/>
            <person name="Sun J."/>
            <person name="Taheri-Talesh N."/>
            <person name="Takeshita N."/>
            <person name="Ussery D."/>
            <person name="vanKuyk P.A."/>
            <person name="Visser H."/>
            <person name="van de Vondervoort P.J."/>
            <person name="de Vries R.P."/>
            <person name="Walton J."/>
            <person name="Xiang X."/>
            <person name="Xiong Y."/>
            <person name="Zeng A.P."/>
            <person name="Brandt B.W."/>
            <person name="Cornell M.J."/>
            <person name="van den Hondel C.A."/>
            <person name="Visser J."/>
            <person name="Oliver S.G."/>
            <person name="Turner G."/>
        </authorList>
    </citation>
    <scope>GENOME REANNOTATION</scope>
    <source>
        <strain evidence="2">FGSC A4 / ATCC 38163 / CBS 112.46 / NRRL 194 / M139</strain>
    </source>
</reference>
<evidence type="ECO:0000313" key="1">
    <source>
        <dbReference type="EMBL" id="CBF77242.1"/>
    </source>
</evidence>
<evidence type="ECO:0000313" key="2">
    <source>
        <dbReference type="Proteomes" id="UP000000560"/>
    </source>
</evidence>
<accession>C8V7X4</accession>
<dbReference type="KEGG" id="ani:ANIA_04567"/>
<dbReference type="InParanoid" id="Q5B4G3"/>
<dbReference type="EMBL" id="BN001303">
    <property type="protein sequence ID" value="CBF77242.1"/>
    <property type="molecule type" value="Genomic_DNA"/>
</dbReference>
<gene>
    <name evidence="1" type="ORF">ANIA_04567</name>
</gene>
<dbReference type="eggNOG" id="ENOG502SIAJ">
    <property type="taxonomic scope" value="Eukaryota"/>
</dbReference>
<dbReference type="OrthoDB" id="5423818at2759"/>
<organism evidence="1 2">
    <name type="scientific">Emericella nidulans (strain FGSC A4 / ATCC 38163 / CBS 112.46 / NRRL 194 / M139)</name>
    <name type="common">Aspergillus nidulans</name>
    <dbReference type="NCBI Taxonomy" id="227321"/>
    <lineage>
        <taxon>Eukaryota</taxon>
        <taxon>Fungi</taxon>
        <taxon>Dikarya</taxon>
        <taxon>Ascomycota</taxon>
        <taxon>Pezizomycotina</taxon>
        <taxon>Eurotiomycetes</taxon>
        <taxon>Eurotiomycetidae</taxon>
        <taxon>Eurotiales</taxon>
        <taxon>Aspergillaceae</taxon>
        <taxon>Aspergillus</taxon>
        <taxon>Aspergillus subgen. Nidulantes</taxon>
    </lineage>
</organism>
<dbReference type="GeneID" id="2872366"/>
<protein>
    <recommendedName>
        <fullName evidence="3">Transcription factor domain-containing protein</fullName>
    </recommendedName>
</protein>
<reference evidence="2" key="1">
    <citation type="journal article" date="2005" name="Nature">
        <title>Sequencing of Aspergillus nidulans and comparative analysis with A. fumigatus and A. oryzae.</title>
        <authorList>
            <person name="Galagan J.E."/>
            <person name="Calvo S.E."/>
            <person name="Cuomo C."/>
            <person name="Ma L.J."/>
            <person name="Wortman J.R."/>
            <person name="Batzoglou S."/>
            <person name="Lee S.I."/>
            <person name="Basturkmen M."/>
            <person name="Spevak C.C."/>
            <person name="Clutterbuck J."/>
            <person name="Kapitonov V."/>
            <person name="Jurka J."/>
            <person name="Scazzocchio C."/>
            <person name="Farman M."/>
            <person name="Butler J."/>
            <person name="Purcell S."/>
            <person name="Harris S."/>
            <person name="Braus G.H."/>
            <person name="Draht O."/>
            <person name="Busch S."/>
            <person name="D'Enfert C."/>
            <person name="Bouchier C."/>
            <person name="Goldman G.H."/>
            <person name="Bell-Pedersen D."/>
            <person name="Griffiths-Jones S."/>
            <person name="Doonan J.H."/>
            <person name="Yu J."/>
            <person name="Vienken K."/>
            <person name="Pain A."/>
            <person name="Freitag M."/>
            <person name="Selker E.U."/>
            <person name="Archer D.B."/>
            <person name="Penalva M.A."/>
            <person name="Oakley B.R."/>
            <person name="Momany M."/>
            <person name="Tanaka T."/>
            <person name="Kumagai T."/>
            <person name="Asai K."/>
            <person name="Machida M."/>
            <person name="Nierman W.C."/>
            <person name="Denning D.W."/>
            <person name="Caddick M."/>
            <person name="Hynes M."/>
            <person name="Paoletti M."/>
            <person name="Fischer R."/>
            <person name="Miller B."/>
            <person name="Dyer P."/>
            <person name="Sachs M.S."/>
            <person name="Osmani S.A."/>
            <person name="Birren B.W."/>
        </authorList>
    </citation>
    <scope>NUCLEOTIDE SEQUENCE [LARGE SCALE GENOMIC DNA]</scope>
    <source>
        <strain evidence="2">FGSC A4 / ATCC 38163 / CBS 112.46 / NRRL 194 / M139</strain>
    </source>
</reference>
<accession>Q5B4G3</accession>
<sequence length="438" mass="48671">MDTTAALEEPVLQLGLGLAFRARGGRPGATSGGLDARDVWPEMWSVNTQQRSPSGARHDQENNGRLDTLAAAESGLRVLNPAEAEEDDLLNWDTYDNNFELNFADLELEILDPILQANRTPVYQARDPQISIPPPLALPRLLTRRPESTTGGKQTTHLILQTLKSYLHMMLRENILPPFIHTHSLPQSFSVNSQTAPDYSSMGPLEVCLNILDTIKNSASQKSFWNHVRTQCEQLCSEKHQQLGRWELLGAMQALGIYILVRLGEGETDENNIDFSLLAGVTLSGIHALSELDSPLSDGHGLDANWNEWIFEESRRRLSIIFRMVNMLTYFQPAARCDLPTDLVLAPLPAKKPLWEANNWIEWKTELQKEPRLQQTAFGLATTGELVRLNKVYGQSGPISHLALDAATVSRNAASWEEWCSGMDGLGALVMLAASSML</sequence>
<evidence type="ECO:0008006" key="3">
    <source>
        <dbReference type="Google" id="ProtNLM"/>
    </source>
</evidence>
<dbReference type="AlphaFoldDB" id="Q5B4G3"/>
<dbReference type="OMA" id="KNVRMEC"/>
<dbReference type="RefSeq" id="XP_662171.1">
    <property type="nucleotide sequence ID" value="XM_657079.1"/>
</dbReference>
<dbReference type="HOGENOM" id="CLU_044368_1_0_1"/>
<name>Q5B4G3_EMENI</name>
<keyword evidence="2" id="KW-1185">Reference proteome</keyword>